<evidence type="ECO:0000256" key="2">
    <source>
        <dbReference type="ARBA" id="ARBA00023002"/>
    </source>
</evidence>
<dbReference type="FunFam" id="3.40.309.10:FF:000025">
    <property type="entry name" value="Aldehyde dehydrogenase"/>
    <property type="match status" value="1"/>
</dbReference>
<evidence type="ECO:0000313" key="11">
    <source>
        <dbReference type="Proteomes" id="UP000813824"/>
    </source>
</evidence>
<comment type="similarity">
    <text evidence="1 4 7">Belongs to the aldehyde dehydrogenase family.</text>
</comment>
<evidence type="ECO:0000256" key="5">
    <source>
        <dbReference type="PIRSR" id="PIRSR036492-1"/>
    </source>
</evidence>
<evidence type="ECO:0000256" key="8">
    <source>
        <dbReference type="SAM" id="Phobius"/>
    </source>
</evidence>
<dbReference type="GO" id="GO:0004029">
    <property type="term" value="F:aldehyde dehydrogenase (NAD+) activity"/>
    <property type="evidence" value="ECO:0007669"/>
    <property type="project" value="TreeGrafter"/>
</dbReference>
<dbReference type="Gene3D" id="3.40.309.10">
    <property type="entry name" value="Aldehyde Dehydrogenase, Chain A, domain 2"/>
    <property type="match status" value="1"/>
</dbReference>
<dbReference type="GO" id="GO:0005737">
    <property type="term" value="C:cytoplasm"/>
    <property type="evidence" value="ECO:0007669"/>
    <property type="project" value="TreeGrafter"/>
</dbReference>
<dbReference type="InterPro" id="IPR016163">
    <property type="entry name" value="Ald_DH_C"/>
</dbReference>
<evidence type="ECO:0000313" key="10">
    <source>
        <dbReference type="EMBL" id="KAH8082832.1"/>
    </source>
</evidence>
<keyword evidence="8" id="KW-1133">Transmembrane helix</keyword>
<dbReference type="PANTHER" id="PTHR43570">
    <property type="entry name" value="ALDEHYDE DEHYDROGENASE"/>
    <property type="match status" value="1"/>
</dbReference>
<dbReference type="Pfam" id="PF00171">
    <property type="entry name" value="Aldedh"/>
    <property type="match status" value="1"/>
</dbReference>
<feature type="active site" evidence="5 6">
    <location>
        <position position="215"/>
    </location>
</feature>
<keyword evidence="2 4" id="KW-0560">Oxidoreductase</keyword>
<accession>A0A8K0UFS5</accession>
<feature type="domain" description="Aldehyde dehydrogenase" evidence="9">
    <location>
        <begin position="7"/>
        <end position="432"/>
    </location>
</feature>
<sequence>MQFTPLEDIPKIRESLRNVFHSGKTKPVAFRQEKLKQMGYLVQENKQALLDALKSDLGRPYLESDVLELVPTVNDIKYTHDNVHKWARSESAPFQFASSSMRPKVMKEPKGTVLAIIPYNYPLFLSFTPLMAAIAAGNTVLLKPSELAPATSQLLAELIPKYLGDDIVRVVLGAVEETTKLLELQWDHIAYTGSQRVARIVSAAAAKHLIPVTLELGGKNPVIIDPKSDLRLAARRIWWGKLVNAGQICVSPDYVLVPREVQDQLITEINLVHSEFFPEGPAESDSFGRIATTNHTQRIAGLIKETKGDIIIGGDVNLGKRYVAPTLVSNPSAEEPLMQEEIFGPVLPVVPVENVDEAIAFVNARQHPLVLYVFSQDSSFKAKVAAQTQSGAFAANELLLHVAAYGLPFGGTGPSGSGQVRGKYGFDTFTHLRGCIDQPGWIDTALLWRRYPPYNTWNQRVLAWITGDMFSDSKASRWWAWAWMAAIAAGFTMWSLSMSR</sequence>
<dbReference type="InterPro" id="IPR015590">
    <property type="entry name" value="Aldehyde_DH_dom"/>
</dbReference>
<evidence type="ECO:0000256" key="3">
    <source>
        <dbReference type="ARBA" id="ARBA00023027"/>
    </source>
</evidence>
<dbReference type="AlphaFoldDB" id="A0A8K0UFS5"/>
<reference evidence="10" key="1">
    <citation type="journal article" date="2021" name="New Phytol.">
        <title>Evolutionary innovations through gain and loss of genes in the ectomycorrhizal Boletales.</title>
        <authorList>
            <person name="Wu G."/>
            <person name="Miyauchi S."/>
            <person name="Morin E."/>
            <person name="Kuo A."/>
            <person name="Drula E."/>
            <person name="Varga T."/>
            <person name="Kohler A."/>
            <person name="Feng B."/>
            <person name="Cao Y."/>
            <person name="Lipzen A."/>
            <person name="Daum C."/>
            <person name="Hundley H."/>
            <person name="Pangilinan J."/>
            <person name="Johnson J."/>
            <person name="Barry K."/>
            <person name="LaButti K."/>
            <person name="Ng V."/>
            <person name="Ahrendt S."/>
            <person name="Min B."/>
            <person name="Choi I.G."/>
            <person name="Park H."/>
            <person name="Plett J.M."/>
            <person name="Magnuson J."/>
            <person name="Spatafora J.W."/>
            <person name="Nagy L.G."/>
            <person name="Henrissat B."/>
            <person name="Grigoriev I.V."/>
            <person name="Yang Z.L."/>
            <person name="Xu J."/>
            <person name="Martin F.M."/>
        </authorList>
    </citation>
    <scope>NUCLEOTIDE SEQUENCE</scope>
    <source>
        <strain evidence="10">KKN 215</strain>
    </source>
</reference>
<dbReference type="InterPro" id="IPR012394">
    <property type="entry name" value="Aldehyde_DH_NAD(P)"/>
</dbReference>
<dbReference type="Proteomes" id="UP000813824">
    <property type="component" value="Unassembled WGS sequence"/>
</dbReference>
<organism evidence="10 11">
    <name type="scientific">Cristinia sonorae</name>
    <dbReference type="NCBI Taxonomy" id="1940300"/>
    <lineage>
        <taxon>Eukaryota</taxon>
        <taxon>Fungi</taxon>
        <taxon>Dikarya</taxon>
        <taxon>Basidiomycota</taxon>
        <taxon>Agaricomycotina</taxon>
        <taxon>Agaricomycetes</taxon>
        <taxon>Agaricomycetidae</taxon>
        <taxon>Agaricales</taxon>
        <taxon>Pleurotineae</taxon>
        <taxon>Stephanosporaceae</taxon>
        <taxon>Cristinia</taxon>
    </lineage>
</organism>
<gene>
    <name evidence="10" type="ORF">BXZ70DRAFT_588189</name>
</gene>
<feature type="transmembrane region" description="Helical" evidence="8">
    <location>
        <begin position="478"/>
        <end position="496"/>
    </location>
</feature>
<feature type="active site" evidence="5">
    <location>
        <position position="249"/>
    </location>
</feature>
<dbReference type="Gene3D" id="3.40.605.10">
    <property type="entry name" value="Aldehyde Dehydrogenase, Chain A, domain 1"/>
    <property type="match status" value="1"/>
</dbReference>
<protein>
    <recommendedName>
        <fullName evidence="4">Aldehyde dehydrogenase</fullName>
    </recommendedName>
</protein>
<evidence type="ECO:0000256" key="6">
    <source>
        <dbReference type="PROSITE-ProRule" id="PRU10007"/>
    </source>
</evidence>
<dbReference type="EMBL" id="JAEVFJ010000049">
    <property type="protein sequence ID" value="KAH8082832.1"/>
    <property type="molecule type" value="Genomic_DNA"/>
</dbReference>
<dbReference type="OrthoDB" id="440325at2759"/>
<proteinExistence type="inferred from homology"/>
<dbReference type="FunFam" id="3.40.605.10:FF:000004">
    <property type="entry name" value="Aldehyde dehydrogenase"/>
    <property type="match status" value="1"/>
</dbReference>
<keyword evidence="8" id="KW-0472">Membrane</keyword>
<dbReference type="InterPro" id="IPR029510">
    <property type="entry name" value="Ald_DH_CS_GLU"/>
</dbReference>
<dbReference type="InterPro" id="IPR016161">
    <property type="entry name" value="Ald_DH/histidinol_DH"/>
</dbReference>
<name>A0A8K0UFS5_9AGAR</name>
<keyword evidence="8" id="KW-0812">Transmembrane</keyword>
<dbReference type="InterPro" id="IPR016162">
    <property type="entry name" value="Ald_DH_N"/>
</dbReference>
<comment type="caution">
    <text evidence="10">The sequence shown here is derived from an EMBL/GenBank/DDBJ whole genome shotgun (WGS) entry which is preliminary data.</text>
</comment>
<evidence type="ECO:0000259" key="9">
    <source>
        <dbReference type="Pfam" id="PF00171"/>
    </source>
</evidence>
<dbReference type="PIRSF" id="PIRSF036492">
    <property type="entry name" value="ALDH"/>
    <property type="match status" value="1"/>
</dbReference>
<dbReference type="PANTHER" id="PTHR43570:SF16">
    <property type="entry name" value="ALDEHYDE DEHYDROGENASE TYPE III, ISOFORM Q"/>
    <property type="match status" value="1"/>
</dbReference>
<dbReference type="SUPFAM" id="SSF53720">
    <property type="entry name" value="ALDH-like"/>
    <property type="match status" value="1"/>
</dbReference>
<dbReference type="GO" id="GO:0006081">
    <property type="term" value="P:aldehyde metabolic process"/>
    <property type="evidence" value="ECO:0007669"/>
    <property type="project" value="InterPro"/>
</dbReference>
<keyword evidence="11" id="KW-1185">Reference proteome</keyword>
<evidence type="ECO:0000256" key="7">
    <source>
        <dbReference type="RuleBase" id="RU003345"/>
    </source>
</evidence>
<evidence type="ECO:0000256" key="1">
    <source>
        <dbReference type="ARBA" id="ARBA00009986"/>
    </source>
</evidence>
<keyword evidence="3" id="KW-0520">NAD</keyword>
<evidence type="ECO:0000256" key="4">
    <source>
        <dbReference type="PIRNR" id="PIRNR036492"/>
    </source>
</evidence>
<dbReference type="PROSITE" id="PS00687">
    <property type="entry name" value="ALDEHYDE_DEHYDR_GLU"/>
    <property type="match status" value="1"/>
</dbReference>